<reference evidence="1" key="1">
    <citation type="submission" date="2012-04" db="EMBL/GenBank/DDBJ databases">
        <authorList>
            <person name="Borisov I.G."/>
            <person name="Ivanikova N.V."/>
            <person name="Pinevich A.V."/>
        </authorList>
    </citation>
    <scope>NUCLEOTIDE SEQUENCE</scope>
    <source>
        <strain evidence="1">CALU 1027</strain>
    </source>
</reference>
<sequence>MYRTFRAYDQAIAVNGYNMGYQYGRKPSDISDEQMKAAGLNWDWTFQSWIGSQPEIKILIMESAQASQLCRNELENVRSQ</sequence>
<dbReference type="EMBL" id="AJTX02000004">
    <property type="protein sequence ID" value="KKI99950.1"/>
    <property type="molecule type" value="Genomic_DNA"/>
</dbReference>
<protein>
    <submittedName>
        <fullName evidence="1">Uncharacterized protein</fullName>
    </submittedName>
</protein>
<dbReference type="STRING" id="317619.GCA_000332315_00248"/>
<gene>
    <name evidence="1" type="ORF">PROH_09150</name>
</gene>
<keyword evidence="2" id="KW-1185">Reference proteome</keyword>
<dbReference type="Proteomes" id="UP000034681">
    <property type="component" value="Unassembled WGS sequence"/>
</dbReference>
<evidence type="ECO:0000313" key="1">
    <source>
        <dbReference type="EMBL" id="KKI99950.1"/>
    </source>
</evidence>
<dbReference type="AlphaFoldDB" id="A0A0M2PTW5"/>
<evidence type="ECO:0000313" key="2">
    <source>
        <dbReference type="Proteomes" id="UP000034681"/>
    </source>
</evidence>
<name>A0A0M2PTW5_PROHO</name>
<comment type="caution">
    <text evidence="1">The sequence shown here is derived from an EMBL/GenBank/DDBJ whole genome shotgun (WGS) entry which is preliminary data.</text>
</comment>
<proteinExistence type="predicted"/>
<accession>A0A0M2PTW5</accession>
<organism evidence="1 2">
    <name type="scientific">Prochlorothrix hollandica PCC 9006 = CALU 1027</name>
    <dbReference type="NCBI Taxonomy" id="317619"/>
    <lineage>
        <taxon>Bacteria</taxon>
        <taxon>Bacillati</taxon>
        <taxon>Cyanobacteriota</taxon>
        <taxon>Cyanophyceae</taxon>
        <taxon>Prochlorotrichales</taxon>
        <taxon>Prochlorotrichaceae</taxon>
        <taxon>Prochlorothrix</taxon>
    </lineage>
</organism>